<sequence>MLNQEEKAALFEKYPLKEKPTHKGVKVGYYYRGKKIVSGLTHTGLVYLWGRDIKETIPSYIVDSRGWINCKESKREEIIYLLEKVINQQDKLAKEL</sequence>
<dbReference type="Proteomes" id="UP000216475">
    <property type="component" value="Unassembled WGS sequence"/>
</dbReference>
<evidence type="ECO:0000313" key="1">
    <source>
        <dbReference type="EMBL" id="PAE07786.1"/>
    </source>
</evidence>
<organism evidence="1 2">
    <name type="scientific">Terribacillus saccharophilus</name>
    <dbReference type="NCBI Taxonomy" id="361277"/>
    <lineage>
        <taxon>Bacteria</taxon>
        <taxon>Bacillati</taxon>
        <taxon>Bacillota</taxon>
        <taxon>Bacilli</taxon>
        <taxon>Bacillales</taxon>
        <taxon>Bacillaceae</taxon>
        <taxon>Terribacillus</taxon>
    </lineage>
</organism>
<comment type="caution">
    <text evidence="1">The sequence shown here is derived from an EMBL/GenBank/DDBJ whole genome shotgun (WGS) entry which is preliminary data.</text>
</comment>
<dbReference type="RefSeq" id="WP_095270136.1">
    <property type="nucleotide sequence ID" value="NZ_NPBH01000037.1"/>
</dbReference>
<name>A0A268HD27_9BACI</name>
<evidence type="ECO:0000313" key="2">
    <source>
        <dbReference type="Proteomes" id="UP000216475"/>
    </source>
</evidence>
<dbReference type="AlphaFoldDB" id="A0A268HD27"/>
<gene>
    <name evidence="1" type="ORF">CHI12_09470</name>
</gene>
<proteinExistence type="predicted"/>
<dbReference type="EMBL" id="NPBH01000037">
    <property type="protein sequence ID" value="PAE07786.1"/>
    <property type="molecule type" value="Genomic_DNA"/>
</dbReference>
<accession>A0A268HD27</accession>
<reference evidence="1 2" key="1">
    <citation type="submission" date="2017-07" db="EMBL/GenBank/DDBJ databases">
        <title>Isolation and whole genome analysis of endospore-forming bacteria from heroin.</title>
        <authorList>
            <person name="Kalinowski J."/>
            <person name="Ahrens B."/>
            <person name="Al-Dilaimi A."/>
            <person name="Winkler A."/>
            <person name="Wibberg D."/>
            <person name="Schleenbecker U."/>
            <person name="Ruckert C."/>
            <person name="Wolfel R."/>
            <person name="Grass G."/>
        </authorList>
    </citation>
    <scope>NUCLEOTIDE SEQUENCE [LARGE SCALE GENOMIC DNA]</scope>
    <source>
        <strain evidence="1 2">7509</strain>
    </source>
</reference>
<protein>
    <submittedName>
        <fullName evidence="1">Uncharacterized protein</fullName>
    </submittedName>
</protein>